<reference evidence="1" key="1">
    <citation type="journal article" date="2011" name="PLoS Pathog.">
        <title>Dynamic evolution of pathogenicity revealed by sequencing and comparative genomics of 19 Pseudomonas syringae isolates.</title>
        <authorList>
            <person name="Baltrus D.A."/>
            <person name="Nishimura M.T."/>
            <person name="Romanchuk A."/>
            <person name="Chang J.H."/>
            <person name="Mukhtar M.S."/>
            <person name="Cherkis K."/>
            <person name="Roach J."/>
            <person name="Grant S.R."/>
            <person name="Jones C.D."/>
            <person name="Dangl J.L."/>
        </authorList>
    </citation>
    <scope>NUCLEOTIDE SEQUENCE</scope>
    <source>
        <strain evidence="1">Cit 7</strain>
    </source>
</reference>
<organism evidence="1 2">
    <name type="scientific">Pseudomonas syringae Cit 7</name>
    <dbReference type="NCBI Taxonomy" id="629264"/>
    <lineage>
        <taxon>Bacteria</taxon>
        <taxon>Pseudomonadati</taxon>
        <taxon>Pseudomonadota</taxon>
        <taxon>Gammaproteobacteria</taxon>
        <taxon>Pseudomonadales</taxon>
        <taxon>Pseudomonadaceae</taxon>
        <taxon>Pseudomonas</taxon>
        <taxon>Pseudomonas syringae</taxon>
    </lineage>
</organism>
<proteinExistence type="predicted"/>
<dbReference type="EMBL" id="CP073636">
    <property type="protein sequence ID" value="QUP67964.1"/>
    <property type="molecule type" value="Genomic_DNA"/>
</dbReference>
<reference evidence="1" key="2">
    <citation type="submission" date="2021-04" db="EMBL/GenBank/DDBJ databases">
        <title>A complete genome sequence for Pseudomonas syringae Cit7.</title>
        <authorList>
            <person name="Baltrus D.A."/>
        </authorList>
    </citation>
    <scope>NUCLEOTIDE SEQUENCE</scope>
    <source>
        <strain evidence="1">Cit 7</strain>
    </source>
</reference>
<gene>
    <name evidence="1" type="ORF">PSYCIT7_010170</name>
</gene>
<dbReference type="AlphaFoldDB" id="A0A8T8M2M4"/>
<protein>
    <submittedName>
        <fullName evidence="1">Uncharacterized protein</fullName>
    </submittedName>
</protein>
<sequence>MSKLQKIVLFLGNADTEGVTAKLTAVGTVYKRKMLESRISNWETIIEIFHEYDVICVVAKLTTSTFNVISSASGDVKEQLFALISSKPHLFLAHESLLSGQQQQSFSDYANSKYEGNDGDLLENFYGDVFQPPSPEIRNLVLIWLEQFGISVVPYVKNVELVVLASSFVEKNERNLIFRIYVPSERMWANEAEKLLQLFREYLQKVSGLDVRHEQYRTNQGVVYEIFGGDSVQASSLPQKFEEFSSFMEACVANPSQAQLMLGSKNLNSKEVINIVERYSKEARRLHVDIKQERERRLLSIRHTLESELAEFVRDEDDWNIIYKLADQSVPIARGVTTAVSFDRLSFVDAPEGLTVNINPQIIGTVNGVVARHIQGDQHIGADAEQLLQLIEAYGGANKVELSSALHELNDTSARPEDRMGAKQKLKSFVYTVAGKAGDIACGVLQSYIESQAGL</sequence>
<evidence type="ECO:0000313" key="1">
    <source>
        <dbReference type="EMBL" id="QUP67964.1"/>
    </source>
</evidence>
<dbReference type="Proteomes" id="UP000005924">
    <property type="component" value="Chromosome"/>
</dbReference>
<name>A0A8T8M2M4_PSESX</name>
<accession>A0A8T8M2M4</accession>
<evidence type="ECO:0000313" key="2">
    <source>
        <dbReference type="Proteomes" id="UP000005924"/>
    </source>
</evidence>
<dbReference type="RefSeq" id="WP_080479616.1">
    <property type="nucleotide sequence ID" value="NZ_CP073636.1"/>
</dbReference>